<dbReference type="SUPFAM" id="SSF53335">
    <property type="entry name" value="S-adenosyl-L-methionine-dependent methyltransferases"/>
    <property type="match status" value="1"/>
</dbReference>
<dbReference type="InterPro" id="IPR029063">
    <property type="entry name" value="SAM-dependent_MTases_sf"/>
</dbReference>
<dbReference type="CDD" id="cd02440">
    <property type="entry name" value="AdoMet_MTases"/>
    <property type="match status" value="1"/>
</dbReference>
<dbReference type="EMBL" id="JABELV010000176">
    <property type="protein sequence ID" value="KAG7528603.1"/>
    <property type="molecule type" value="Genomic_DNA"/>
</dbReference>
<evidence type="ECO:0000259" key="3">
    <source>
        <dbReference type="Pfam" id="PF08241"/>
    </source>
</evidence>
<evidence type="ECO:0000256" key="2">
    <source>
        <dbReference type="SAM" id="MobiDB-lite"/>
    </source>
</evidence>
<feature type="region of interest" description="Disordered" evidence="2">
    <location>
        <begin position="1"/>
        <end position="29"/>
    </location>
</feature>
<dbReference type="Proteomes" id="UP000812966">
    <property type="component" value="Unassembled WGS sequence"/>
</dbReference>
<dbReference type="AlphaFoldDB" id="A0A8K0JHZ3"/>
<dbReference type="OrthoDB" id="506498at2759"/>
<gene>
    <name evidence="4" type="ORF">FFLO_06057</name>
</gene>
<evidence type="ECO:0000256" key="1">
    <source>
        <dbReference type="ARBA" id="ARBA00022679"/>
    </source>
</evidence>
<dbReference type="Pfam" id="PF08241">
    <property type="entry name" value="Methyltransf_11"/>
    <property type="match status" value="1"/>
</dbReference>
<sequence length="376" mass="41446">MTIDISQETAAPPAIPVAKQPADVADDSSSATSFASLKDRIKSHYDICSNYYLSLWGQHIHHGYWTPETDNLTKEIAQVHLIELLLSRAGHQCSPDYAQQLGLPSHLQPASKSTNEQPLKLRVLDVGCGVGGTTRYLAEQRGWDVTGVTISSEQIKIAYELTDKLVAGTNGSSTTQTVATGQDRSGEKISVGKGSVQYIQLDAEKMGDHFPHGTFDIVWISEALSHLPNKDLFFRSSSLLLKNQNDNNSTEKEKGKLVIADWLKAPDLTQKQFDEDIDPIEVGMLLPPLDTMDGYLNKAEQNGLRVREGGEAMDVSANVKRTWDISLSLIQSPSLWAFAFSQGRDVVAFLRAFQAMRRGFGNGNFRYGVVVFEKEG</sequence>
<protein>
    <recommendedName>
        <fullName evidence="3">Methyltransferase type 11 domain-containing protein</fullName>
    </recommendedName>
</protein>
<name>A0A8K0JHZ3_9TREE</name>
<evidence type="ECO:0000313" key="4">
    <source>
        <dbReference type="EMBL" id="KAG7528603.1"/>
    </source>
</evidence>
<keyword evidence="5" id="KW-1185">Reference proteome</keyword>
<feature type="domain" description="Methyltransferase type 11" evidence="3">
    <location>
        <begin position="124"/>
        <end position="242"/>
    </location>
</feature>
<dbReference type="InterPro" id="IPR013216">
    <property type="entry name" value="Methyltransf_11"/>
</dbReference>
<organism evidence="4 5">
    <name type="scientific">Filobasidium floriforme</name>
    <dbReference type="NCBI Taxonomy" id="5210"/>
    <lineage>
        <taxon>Eukaryota</taxon>
        <taxon>Fungi</taxon>
        <taxon>Dikarya</taxon>
        <taxon>Basidiomycota</taxon>
        <taxon>Agaricomycotina</taxon>
        <taxon>Tremellomycetes</taxon>
        <taxon>Filobasidiales</taxon>
        <taxon>Filobasidiaceae</taxon>
        <taxon>Filobasidium</taxon>
    </lineage>
</organism>
<proteinExistence type="predicted"/>
<dbReference type="GO" id="GO:0008757">
    <property type="term" value="F:S-adenosylmethionine-dependent methyltransferase activity"/>
    <property type="evidence" value="ECO:0007669"/>
    <property type="project" value="InterPro"/>
</dbReference>
<dbReference type="Gene3D" id="3.40.50.150">
    <property type="entry name" value="Vaccinia Virus protein VP39"/>
    <property type="match status" value="1"/>
</dbReference>
<evidence type="ECO:0000313" key="5">
    <source>
        <dbReference type="Proteomes" id="UP000812966"/>
    </source>
</evidence>
<dbReference type="PANTHER" id="PTHR44068:SF11">
    <property type="entry name" value="GERANYL DIPHOSPHATE 2-C-METHYLTRANSFERASE"/>
    <property type="match status" value="1"/>
</dbReference>
<dbReference type="PANTHER" id="PTHR44068">
    <property type="entry name" value="ZGC:194242"/>
    <property type="match status" value="1"/>
</dbReference>
<dbReference type="InterPro" id="IPR050447">
    <property type="entry name" value="Erg6_SMT_methyltransf"/>
</dbReference>
<keyword evidence="1" id="KW-0808">Transferase</keyword>
<accession>A0A8K0JHZ3</accession>
<reference evidence="4" key="1">
    <citation type="submission" date="2020-04" db="EMBL/GenBank/DDBJ databases">
        <title>Analysis of mating type loci in Filobasidium floriforme.</title>
        <authorList>
            <person name="Nowrousian M."/>
        </authorList>
    </citation>
    <scope>NUCLEOTIDE SEQUENCE</scope>
    <source>
        <strain evidence="4">CBS 6242</strain>
    </source>
</reference>
<comment type="caution">
    <text evidence="4">The sequence shown here is derived from an EMBL/GenBank/DDBJ whole genome shotgun (WGS) entry which is preliminary data.</text>
</comment>